<dbReference type="Gene3D" id="3.40.50.410">
    <property type="entry name" value="von Willebrand factor, type A domain"/>
    <property type="match status" value="1"/>
</dbReference>
<dbReference type="RefSeq" id="WP_093275860.1">
    <property type="nucleotide sequence ID" value="NZ_FNDD01000019.1"/>
</dbReference>
<feature type="domain" description="VWFA" evidence="1">
    <location>
        <begin position="80"/>
        <end position="222"/>
    </location>
</feature>
<dbReference type="Proteomes" id="UP000198854">
    <property type="component" value="Unassembled WGS sequence"/>
</dbReference>
<dbReference type="AlphaFoldDB" id="A0A1G8DDI1"/>
<dbReference type="PROSITE" id="PS51257">
    <property type="entry name" value="PROKAR_LIPOPROTEIN"/>
    <property type="match status" value="1"/>
</dbReference>
<keyword evidence="3" id="KW-1185">Reference proteome</keyword>
<dbReference type="InterPro" id="IPR002035">
    <property type="entry name" value="VWF_A"/>
</dbReference>
<protein>
    <submittedName>
        <fullName evidence="2">von Willebrand factor type A domain-containing protein</fullName>
    </submittedName>
</protein>
<dbReference type="SUPFAM" id="SSF53300">
    <property type="entry name" value="vWA-like"/>
    <property type="match status" value="1"/>
</dbReference>
<dbReference type="InterPro" id="IPR036465">
    <property type="entry name" value="vWFA_dom_sf"/>
</dbReference>
<name>A0A1G8DDI1_9VIBR</name>
<dbReference type="CDD" id="cd00198">
    <property type="entry name" value="vWFA"/>
    <property type="match status" value="1"/>
</dbReference>
<dbReference type="EMBL" id="FNDD01000019">
    <property type="protein sequence ID" value="SDH55726.1"/>
    <property type="molecule type" value="Genomic_DNA"/>
</dbReference>
<evidence type="ECO:0000313" key="3">
    <source>
        <dbReference type="Proteomes" id="UP000198854"/>
    </source>
</evidence>
<evidence type="ECO:0000259" key="1">
    <source>
        <dbReference type="PROSITE" id="PS50234"/>
    </source>
</evidence>
<dbReference type="Pfam" id="PF00092">
    <property type="entry name" value="VWA"/>
    <property type="match status" value="1"/>
</dbReference>
<dbReference type="SMART" id="SM00327">
    <property type="entry name" value="VWA"/>
    <property type="match status" value="1"/>
</dbReference>
<reference evidence="2 3" key="1">
    <citation type="submission" date="2016-10" db="EMBL/GenBank/DDBJ databases">
        <authorList>
            <person name="de Groot N.N."/>
        </authorList>
    </citation>
    <scope>NUCLEOTIDE SEQUENCE [LARGE SCALE GENOMIC DNA]</scope>
    <source>
        <strain evidence="2 3">CGMCC 1.10228</strain>
    </source>
</reference>
<organism evidence="2 3">
    <name type="scientific">Vibrio xiamenensis</name>
    <dbReference type="NCBI Taxonomy" id="861298"/>
    <lineage>
        <taxon>Bacteria</taxon>
        <taxon>Pseudomonadati</taxon>
        <taxon>Pseudomonadota</taxon>
        <taxon>Gammaproteobacteria</taxon>
        <taxon>Vibrionales</taxon>
        <taxon>Vibrionaceae</taxon>
        <taxon>Vibrio</taxon>
    </lineage>
</organism>
<dbReference type="PROSITE" id="PS50234">
    <property type="entry name" value="VWFA"/>
    <property type="match status" value="1"/>
</dbReference>
<proteinExistence type="predicted"/>
<dbReference type="OrthoDB" id="6197364at2"/>
<sequence>MKNSQFCLSLLCISLLSGCGNEEAPAPVAKVDQPAPPPFETSNIIIDGLSGSESYALRGADQAWPNGQADTLATDLNANNYYVIFDASGSMGSTECGDGHRRIAVAKQAIKRFFETLPKDSNLGLLAFSSKGVQQLSAIQPVNASRLSNLTSAIVAGGTTPLADSMVYAAAKLEQQGQKQLGYGEYNIVVLTDGVANDPKDLRAQVSKIVANTPINIHTIGFCIGSDHSLNQQGIINYHPASNADELLSGLTAVLAEAPQYDSDHFDNGSAQ</sequence>
<gene>
    <name evidence="2" type="ORF">SAMN04488136_11974</name>
</gene>
<dbReference type="STRING" id="861298.SAMN04488136_11974"/>
<evidence type="ECO:0000313" key="2">
    <source>
        <dbReference type="EMBL" id="SDH55726.1"/>
    </source>
</evidence>
<accession>A0A1G8DDI1</accession>